<comment type="caution">
    <text evidence="4">The sequence shown here is derived from an EMBL/GenBank/DDBJ whole genome shotgun (WGS) entry which is preliminary data.</text>
</comment>
<reference evidence="4" key="1">
    <citation type="submission" date="2020-05" db="EMBL/GenBank/DDBJ databases">
        <title>Mycena genomes resolve the evolution of fungal bioluminescence.</title>
        <authorList>
            <person name="Tsai I.J."/>
        </authorList>
    </citation>
    <scope>NUCLEOTIDE SEQUENCE</scope>
    <source>
        <strain evidence="4">160909Yilan</strain>
    </source>
</reference>
<dbReference type="EMBL" id="JACAZH010000027">
    <property type="protein sequence ID" value="KAF7341580.1"/>
    <property type="molecule type" value="Genomic_DNA"/>
</dbReference>
<feature type="compositionally biased region" description="Basic and acidic residues" evidence="1">
    <location>
        <begin position="54"/>
        <end position="64"/>
    </location>
</feature>
<evidence type="ECO:0000256" key="2">
    <source>
        <dbReference type="SAM" id="Phobius"/>
    </source>
</evidence>
<sequence length="862" mass="97034">MGPSQELESGAEGPSARASVFQRLISAVCRVLHLRKDCEPEIPHPVNPGPQRRNYIDPDREKARPSFWPRDPQEGHYSDAENEEACAKIWSIYVGEAERYDAALVESWKADMEGMLIFSGLFSASLTAFLIESYKVLQPDSGDLTVAGIAQLSQQLAAIANNMTFVSPLRPSFTPTIGSLWCNALWFISLSCSLTCALLATLVEQWAREFLHKTEMRPSPLRRARVFSFLYFGLKHFRMHTIVDTIPFLLHVSLLLFFAGLVAFLLPVNRVMMYLMCIVLIVFVVLYTVLTILPVLRLDCPYRTPLSAPLWSILQSPFAFFAKSDPSAQQTMTEAVVVLAQQETKRRDQRAIAWTLESLTDDIELLPFVEAIPDIIYGPNGFRHRNDALFDSLLGTIEMPSPLVARIGALIAGTEGMSRENPLRTRRCTAGDRAIWALCMMPSSWDRLFNLDQSLFDRLGAATKLAVTYQAQRWVHHLLRVLRDLLAQSSDEVLPTIQKLIGLLITYQNIIGPPSRNFERNPCSLHFAELKVIHDQVRKSIPTAADLARTRQIVAVLYDSHDWAYNSLVSMGKFISSGLLSSPMDETKPPFEPLWTCYSILSEIESSPPKRLVMDRVPSFPPVIQNPEYSVPPPLLDTYARIVFRMLPFLSDCNIHRYLGQRKETEAIRYALVDCDVGELARKLVSSTSPIYDDMNSTILAITTAANCLDPDSVAIRFLDEVIKQGPPELTQSTAILAVRYLRQLRQVNNELYEINQTLFNNEFHEPGSSSHPPTTLVRRVQGICHDALFHELSPLFLPVDVHIVTVVDSLQIHLVNKYISFLSDFFTNTIPMTSNVGLSAFHPFDTPHHLPVAACGPRNSR</sequence>
<keyword evidence="5" id="KW-1185">Reference proteome</keyword>
<keyword evidence="2" id="KW-0472">Membrane</keyword>
<evidence type="ECO:0000256" key="1">
    <source>
        <dbReference type="SAM" id="MobiDB-lite"/>
    </source>
</evidence>
<dbReference type="OrthoDB" id="3031928at2759"/>
<feature type="transmembrane region" description="Helical" evidence="2">
    <location>
        <begin position="273"/>
        <end position="296"/>
    </location>
</feature>
<evidence type="ECO:0000313" key="5">
    <source>
        <dbReference type="Proteomes" id="UP000623467"/>
    </source>
</evidence>
<evidence type="ECO:0000259" key="3">
    <source>
        <dbReference type="Pfam" id="PF20153"/>
    </source>
</evidence>
<accession>A0A8H6XHF8</accession>
<dbReference type="AlphaFoldDB" id="A0A8H6XHF8"/>
<keyword evidence="2" id="KW-0812">Transmembrane</keyword>
<dbReference type="InterPro" id="IPR045338">
    <property type="entry name" value="DUF6535"/>
</dbReference>
<feature type="transmembrane region" description="Helical" evidence="2">
    <location>
        <begin position="248"/>
        <end position="266"/>
    </location>
</feature>
<feature type="domain" description="DUF6535" evidence="3">
    <location>
        <begin position="90"/>
        <end position="266"/>
    </location>
</feature>
<organism evidence="4 5">
    <name type="scientific">Mycena sanguinolenta</name>
    <dbReference type="NCBI Taxonomy" id="230812"/>
    <lineage>
        <taxon>Eukaryota</taxon>
        <taxon>Fungi</taxon>
        <taxon>Dikarya</taxon>
        <taxon>Basidiomycota</taxon>
        <taxon>Agaricomycotina</taxon>
        <taxon>Agaricomycetes</taxon>
        <taxon>Agaricomycetidae</taxon>
        <taxon>Agaricales</taxon>
        <taxon>Marasmiineae</taxon>
        <taxon>Mycenaceae</taxon>
        <taxon>Mycena</taxon>
    </lineage>
</organism>
<name>A0A8H6XHF8_9AGAR</name>
<feature type="region of interest" description="Disordered" evidence="1">
    <location>
        <begin position="42"/>
        <end position="80"/>
    </location>
</feature>
<dbReference type="Pfam" id="PF20153">
    <property type="entry name" value="DUF6535"/>
    <property type="match status" value="1"/>
</dbReference>
<gene>
    <name evidence="4" type="ORF">MSAN_02055000</name>
</gene>
<evidence type="ECO:0000313" key="4">
    <source>
        <dbReference type="EMBL" id="KAF7341580.1"/>
    </source>
</evidence>
<protein>
    <recommendedName>
        <fullName evidence="3">DUF6535 domain-containing protein</fullName>
    </recommendedName>
</protein>
<keyword evidence="2" id="KW-1133">Transmembrane helix</keyword>
<dbReference type="Proteomes" id="UP000623467">
    <property type="component" value="Unassembled WGS sequence"/>
</dbReference>
<proteinExistence type="predicted"/>